<evidence type="ECO:0000256" key="1">
    <source>
        <dbReference type="SAM" id="Phobius"/>
    </source>
</evidence>
<dbReference type="Gene3D" id="3.30.70.1990">
    <property type="match status" value="1"/>
</dbReference>
<dbReference type="FunFam" id="1.10.405.20:FF:000001">
    <property type="entry name" value="Amine oxidase"/>
    <property type="match status" value="1"/>
</dbReference>
<reference evidence="3" key="1">
    <citation type="journal article" date="2020" name="Stud. Mycol.">
        <title>101 Dothideomycetes genomes: a test case for predicting lifestyles and emergence of pathogens.</title>
        <authorList>
            <person name="Haridas S."/>
            <person name="Albert R."/>
            <person name="Binder M."/>
            <person name="Bloem J."/>
            <person name="Labutti K."/>
            <person name="Salamov A."/>
            <person name="Andreopoulos B."/>
            <person name="Baker S."/>
            <person name="Barry K."/>
            <person name="Bills G."/>
            <person name="Bluhm B."/>
            <person name="Cannon C."/>
            <person name="Castanera R."/>
            <person name="Culley D."/>
            <person name="Daum C."/>
            <person name="Ezra D."/>
            <person name="Gonzalez J."/>
            <person name="Henrissat B."/>
            <person name="Kuo A."/>
            <person name="Liang C."/>
            <person name="Lipzen A."/>
            <person name="Lutzoni F."/>
            <person name="Magnuson J."/>
            <person name="Mondo S."/>
            <person name="Nolan M."/>
            <person name="Ohm R."/>
            <person name="Pangilinan J."/>
            <person name="Park H.-J."/>
            <person name="Ramirez L."/>
            <person name="Alfaro M."/>
            <person name="Sun H."/>
            <person name="Tritt A."/>
            <person name="Yoshinaga Y."/>
            <person name="Zwiers L.-H."/>
            <person name="Turgeon B."/>
            <person name="Goodwin S."/>
            <person name="Spatafora J."/>
            <person name="Crous P."/>
            <person name="Grigoriev I."/>
        </authorList>
    </citation>
    <scope>NUCLEOTIDE SEQUENCE</scope>
    <source>
        <strain evidence="3">CBS 133067</strain>
    </source>
</reference>
<dbReference type="EMBL" id="ML978129">
    <property type="protein sequence ID" value="KAF2096371.1"/>
    <property type="molecule type" value="Genomic_DNA"/>
</dbReference>
<dbReference type="Proteomes" id="UP000799772">
    <property type="component" value="Unassembled WGS sequence"/>
</dbReference>
<dbReference type="Pfam" id="PF01593">
    <property type="entry name" value="Amino_oxidase"/>
    <property type="match status" value="1"/>
</dbReference>
<keyword evidence="1" id="KW-0812">Transmembrane</keyword>
<sequence>MMKKKIAIVGSGISGIGALYALKDTDHEVHLFEAGDRLGGHTNTVDFHHDGKKIPVDTGFIVMNTATYPNFLTFLRRLRINTKPTNMTFGISRDHGAFEWAGTSLKTIFAQSSNLFSLRFWRMIFDIVRFNQFALDLLSDESEALSALTIGEYLEQEGYSDGFRDDYLIPMTACVWSTGPDKCALEFPAVTLVRFLWNHHLLSTVSTRPLWLTIPGGSKQYIDAVLKSFPRAKIHLSKPVRSLLNGPDGRVNLVFDEAENRTFDYVILACHGDQAMDIISATASEVEQEIMSVFQTTPNTAYLHSDTSLLPKRHSTWSAWNYLTLSSPQRSPAGLYHASPSGPAGALQKVSLTYNMNILQHFPSPKSTTPSPSSRRAHILVTLNPPYPPAPHLTQAVIDYAHPLYNAASIHAQKRLEEIQGVRGIYYCGAWTGYGFHEDGFRSGIEVATRMELGGLVSWQIQDARAARGVKPASSWQDSLARIMILVVLILIRIVARIGSGLGVGGGREGGMRVKKR</sequence>
<proteinExistence type="predicted"/>
<dbReference type="AlphaFoldDB" id="A0A9P4M356"/>
<evidence type="ECO:0000313" key="4">
    <source>
        <dbReference type="Proteomes" id="UP000799772"/>
    </source>
</evidence>
<feature type="transmembrane region" description="Helical" evidence="1">
    <location>
        <begin position="483"/>
        <end position="507"/>
    </location>
</feature>
<dbReference type="InterPro" id="IPR036188">
    <property type="entry name" value="FAD/NAD-bd_sf"/>
</dbReference>
<organism evidence="3 4">
    <name type="scientific">Rhizodiscina lignyota</name>
    <dbReference type="NCBI Taxonomy" id="1504668"/>
    <lineage>
        <taxon>Eukaryota</taxon>
        <taxon>Fungi</taxon>
        <taxon>Dikarya</taxon>
        <taxon>Ascomycota</taxon>
        <taxon>Pezizomycotina</taxon>
        <taxon>Dothideomycetes</taxon>
        <taxon>Pleosporomycetidae</taxon>
        <taxon>Aulographales</taxon>
        <taxon>Rhizodiscinaceae</taxon>
        <taxon>Rhizodiscina</taxon>
    </lineage>
</organism>
<name>A0A9P4M356_9PEZI</name>
<evidence type="ECO:0000313" key="3">
    <source>
        <dbReference type="EMBL" id="KAF2096371.1"/>
    </source>
</evidence>
<dbReference type="OrthoDB" id="5977668at2759"/>
<dbReference type="PANTHER" id="PTHR42923">
    <property type="entry name" value="PROTOPORPHYRINOGEN OXIDASE"/>
    <property type="match status" value="1"/>
</dbReference>
<dbReference type="Gene3D" id="1.10.405.20">
    <property type="match status" value="1"/>
</dbReference>
<feature type="domain" description="Amine oxidase" evidence="2">
    <location>
        <begin position="13"/>
        <end position="451"/>
    </location>
</feature>
<dbReference type="Gene3D" id="3.50.50.60">
    <property type="entry name" value="FAD/NAD(P)-binding domain"/>
    <property type="match status" value="1"/>
</dbReference>
<protein>
    <submittedName>
        <fullName evidence="3">Amine oxidase</fullName>
    </submittedName>
</protein>
<dbReference type="InterPro" id="IPR050464">
    <property type="entry name" value="Zeta_carotene_desat/Oxidored"/>
</dbReference>
<dbReference type="GO" id="GO:0016491">
    <property type="term" value="F:oxidoreductase activity"/>
    <property type="evidence" value="ECO:0007669"/>
    <property type="project" value="InterPro"/>
</dbReference>
<comment type="caution">
    <text evidence="3">The sequence shown here is derived from an EMBL/GenBank/DDBJ whole genome shotgun (WGS) entry which is preliminary data.</text>
</comment>
<keyword evidence="4" id="KW-1185">Reference proteome</keyword>
<keyword evidence="1" id="KW-0472">Membrane</keyword>
<keyword evidence="1" id="KW-1133">Transmembrane helix</keyword>
<accession>A0A9P4M356</accession>
<dbReference type="PANTHER" id="PTHR42923:SF17">
    <property type="entry name" value="AMINE OXIDASE DOMAIN-CONTAINING PROTEIN"/>
    <property type="match status" value="1"/>
</dbReference>
<dbReference type="InterPro" id="IPR002937">
    <property type="entry name" value="Amino_oxidase"/>
</dbReference>
<dbReference type="SUPFAM" id="SSF51905">
    <property type="entry name" value="FAD/NAD(P)-binding domain"/>
    <property type="match status" value="1"/>
</dbReference>
<evidence type="ECO:0000259" key="2">
    <source>
        <dbReference type="Pfam" id="PF01593"/>
    </source>
</evidence>
<gene>
    <name evidence="3" type="ORF">NA57DRAFT_42508</name>
</gene>